<dbReference type="Pfam" id="PF01739">
    <property type="entry name" value="CheR"/>
    <property type="match status" value="1"/>
</dbReference>
<dbReference type="Gene3D" id="3.40.50.180">
    <property type="entry name" value="Methylesterase CheB, C-terminal domain"/>
    <property type="match status" value="1"/>
</dbReference>
<evidence type="ECO:0000313" key="11">
    <source>
        <dbReference type="EMBL" id="MDO7877475.1"/>
    </source>
</evidence>
<proteinExistence type="predicted"/>
<organism evidence="11 12">
    <name type="scientific">Hymenobacter aranciens</name>
    <dbReference type="NCBI Taxonomy" id="3063996"/>
    <lineage>
        <taxon>Bacteria</taxon>
        <taxon>Pseudomonadati</taxon>
        <taxon>Bacteroidota</taxon>
        <taxon>Cytophagia</taxon>
        <taxon>Cytophagales</taxon>
        <taxon>Hymenobacteraceae</taxon>
        <taxon>Hymenobacter</taxon>
    </lineage>
</organism>
<evidence type="ECO:0000256" key="6">
    <source>
        <dbReference type="PROSITE-ProRule" id="PRU00050"/>
    </source>
</evidence>
<dbReference type="GO" id="GO:0008168">
    <property type="term" value="F:methyltransferase activity"/>
    <property type="evidence" value="ECO:0007669"/>
    <property type="project" value="UniProtKB-KW"/>
</dbReference>
<dbReference type="EC" id="2.1.1.80" evidence="2"/>
<feature type="domain" description="CheB-type methylesterase" evidence="9">
    <location>
        <begin position="33"/>
        <end position="230"/>
    </location>
</feature>
<dbReference type="EMBL" id="JAUQSY010000020">
    <property type="protein sequence ID" value="MDO7877475.1"/>
    <property type="molecule type" value="Genomic_DNA"/>
</dbReference>
<dbReference type="InterPro" id="IPR036804">
    <property type="entry name" value="CheR_N_sf"/>
</dbReference>
<dbReference type="SUPFAM" id="SSF52738">
    <property type="entry name" value="Methylesterase CheB, C-terminal domain"/>
    <property type="match status" value="1"/>
</dbReference>
<comment type="catalytic activity">
    <reaction evidence="1">
        <text>L-glutamyl-[protein] + S-adenosyl-L-methionine = [protein]-L-glutamate 5-O-methyl ester + S-adenosyl-L-homocysteine</text>
        <dbReference type="Rhea" id="RHEA:24452"/>
        <dbReference type="Rhea" id="RHEA-COMP:10208"/>
        <dbReference type="Rhea" id="RHEA-COMP:10311"/>
        <dbReference type="ChEBI" id="CHEBI:29973"/>
        <dbReference type="ChEBI" id="CHEBI:57856"/>
        <dbReference type="ChEBI" id="CHEBI:59789"/>
        <dbReference type="ChEBI" id="CHEBI:82795"/>
        <dbReference type="EC" id="2.1.1.80"/>
    </reaction>
</comment>
<evidence type="ECO:0000256" key="2">
    <source>
        <dbReference type="ARBA" id="ARBA00012534"/>
    </source>
</evidence>
<keyword evidence="6" id="KW-0378">Hydrolase</keyword>
<dbReference type="Gene3D" id="3.30.450.20">
    <property type="entry name" value="PAS domain"/>
    <property type="match status" value="2"/>
</dbReference>
<dbReference type="PROSITE" id="PS50122">
    <property type="entry name" value="CHEB"/>
    <property type="match status" value="1"/>
</dbReference>
<dbReference type="InterPro" id="IPR000673">
    <property type="entry name" value="Sig_transdc_resp-reg_Me-estase"/>
</dbReference>
<dbReference type="InterPro" id="IPR029063">
    <property type="entry name" value="SAM-dependent_MTases_sf"/>
</dbReference>
<feature type="compositionally biased region" description="Low complexity" evidence="8">
    <location>
        <begin position="1"/>
        <end position="16"/>
    </location>
</feature>
<dbReference type="Pfam" id="PF13596">
    <property type="entry name" value="PAS_10"/>
    <property type="match status" value="1"/>
</dbReference>
<dbReference type="InterPro" id="IPR050903">
    <property type="entry name" value="Bact_Chemotaxis_MeTrfase"/>
</dbReference>
<evidence type="ECO:0000256" key="1">
    <source>
        <dbReference type="ARBA" id="ARBA00001541"/>
    </source>
</evidence>
<dbReference type="PANTHER" id="PTHR24422:SF27">
    <property type="entry name" value="PROTEIN-GLUTAMATE O-METHYLTRANSFERASE"/>
    <property type="match status" value="1"/>
</dbReference>
<protein>
    <recommendedName>
        <fullName evidence="2">protein-glutamate O-methyltransferase</fullName>
        <ecNumber evidence="2">2.1.1.80</ecNumber>
    </recommendedName>
</protein>
<dbReference type="CDD" id="cd00130">
    <property type="entry name" value="PAS"/>
    <property type="match status" value="1"/>
</dbReference>
<feature type="coiled-coil region" evidence="7">
    <location>
        <begin position="703"/>
        <end position="768"/>
    </location>
</feature>
<evidence type="ECO:0000313" key="12">
    <source>
        <dbReference type="Proteomes" id="UP001176429"/>
    </source>
</evidence>
<dbReference type="Gene3D" id="1.10.155.10">
    <property type="entry name" value="Chemotaxis receptor methyltransferase CheR, N-terminal domain"/>
    <property type="match status" value="1"/>
</dbReference>
<feature type="region of interest" description="Disordered" evidence="8">
    <location>
        <begin position="1"/>
        <end position="39"/>
    </location>
</feature>
<evidence type="ECO:0000259" key="9">
    <source>
        <dbReference type="PROSITE" id="PS50122"/>
    </source>
</evidence>
<dbReference type="GO" id="GO:0032259">
    <property type="term" value="P:methylation"/>
    <property type="evidence" value="ECO:0007669"/>
    <property type="project" value="UniProtKB-KW"/>
</dbReference>
<dbReference type="InterPro" id="IPR000014">
    <property type="entry name" value="PAS"/>
</dbReference>
<dbReference type="SMART" id="SM00138">
    <property type="entry name" value="MeTrc"/>
    <property type="match status" value="1"/>
</dbReference>
<keyword evidence="5" id="KW-0949">S-adenosyl-L-methionine</keyword>
<feature type="active site" evidence="6">
    <location>
        <position position="80"/>
    </location>
</feature>
<sequence length="1023" mass="113262">MTTPPLSADAAAAQPDPSSPPPNAPEAVGPAGPRPGRMVGEADKFPIVALGGSAGALAGFELFFKNMPADSGLAFVVISHLLPGQNNELPAVLQRSTTMPVQQVQDGQRVRPNQVYVIPPDKDLSLLHGALLLLAPTQPPGRRLPIDYFLQSLAKDARERAVCILFSGLGADGVIGLKMVMENFGMVMVQSPETAEFDALPRAALGTEFVDFVLPADLLPGKLLEYVRKPLLARPSREATEAAEGKPAHALQKIFLLIRTQTGHDFSHYKRNTVFRRIERRMNSHQIKEFANYVRYLQENPQEVEHLFKELLIGVTRFFRDAEAFELLKRHLRPMLQTKPVDSTIRVWAPGCSTGEEAYSLAMTLLEGLDSVDPALYLKIQIFATDINAEGIDQARIGLYPGSIEADVNPGRLQRFFHKLNGHYQIRKEVRDVVVFALHDVNKDAPFTKLDLLCCRNLLIYLSAELQKNLLPIFHYALNPGALLLLGPSENITGFNDLFVPLDVKWKLSRRTDASTSLPRILNFPFSMARQYASGPQASAMIAASSLARRDGGPFATLVQKALLRTYAPPAVVINQKGEILYINGRTGKYLEPAPGLSGMNIFDMAREELNFELSGAVHRAYQQHEEVVVDNVKVRTDTGHQLLRLSVKPLGEPEALAGLVLVAFEDVPTPRKVRVAKADPAAPANSRDAAVATLDKELQYTKHRLQTTIEEMESSLEELKSTNEELQSANEELQSTNEEAMTNKEEMQSLNEELMTLNMQYLSKTEELSEAANDMKNLLDATEIATIFLDHDLTIKRFTPPVGRIVNLMPSDVGRPLAHFASNLRYEGLMADVQQVLDRLVSIETNIQTVAGERYAMRILPYRTLDNYISGAVITFTDVTSLKTLEARLQEAARYTQTLQDAMREPVADFDHDLRLGFLNRAFAELLQRRPAELLGQSLAALGPAATWDQPALRTALLALLDPASGSTGFDGLPLDVELPQQGRRRVELYGRRLQHEGQPTGRVLLGVSRVGGEPNEDRNNY</sequence>
<evidence type="ECO:0000256" key="5">
    <source>
        <dbReference type="ARBA" id="ARBA00022691"/>
    </source>
</evidence>
<evidence type="ECO:0000256" key="8">
    <source>
        <dbReference type="SAM" id="MobiDB-lite"/>
    </source>
</evidence>
<evidence type="ECO:0000256" key="3">
    <source>
        <dbReference type="ARBA" id="ARBA00022603"/>
    </source>
</evidence>
<dbReference type="SUPFAM" id="SSF53335">
    <property type="entry name" value="S-adenosyl-L-methionine-dependent methyltransferases"/>
    <property type="match status" value="1"/>
</dbReference>
<comment type="caution">
    <text evidence="11">The sequence shown here is derived from an EMBL/GenBank/DDBJ whole genome shotgun (WGS) entry which is preliminary data.</text>
</comment>
<accession>A0ABT9BGS8</accession>
<dbReference type="Pfam" id="PF03705">
    <property type="entry name" value="CheR_N"/>
    <property type="match status" value="1"/>
</dbReference>
<dbReference type="InterPro" id="IPR022641">
    <property type="entry name" value="CheR_N"/>
</dbReference>
<keyword evidence="6" id="KW-0145">Chemotaxis</keyword>
<evidence type="ECO:0000256" key="7">
    <source>
        <dbReference type="SAM" id="Coils"/>
    </source>
</evidence>
<dbReference type="SMART" id="SM00091">
    <property type="entry name" value="PAS"/>
    <property type="match status" value="3"/>
</dbReference>
<dbReference type="Proteomes" id="UP001176429">
    <property type="component" value="Unassembled WGS sequence"/>
</dbReference>
<dbReference type="InterPro" id="IPR035909">
    <property type="entry name" value="CheB_C"/>
</dbReference>
<keyword evidence="3 11" id="KW-0489">Methyltransferase</keyword>
<dbReference type="RefSeq" id="WP_305008910.1">
    <property type="nucleotide sequence ID" value="NZ_JAUQSY010000020.1"/>
</dbReference>
<dbReference type="InterPro" id="IPR022642">
    <property type="entry name" value="CheR_C"/>
</dbReference>
<dbReference type="PANTHER" id="PTHR24422">
    <property type="entry name" value="CHEMOTAXIS PROTEIN METHYLTRANSFERASE"/>
    <property type="match status" value="1"/>
</dbReference>
<feature type="active site" evidence="6">
    <location>
        <position position="53"/>
    </location>
</feature>
<dbReference type="PRINTS" id="PR00996">
    <property type="entry name" value="CHERMTFRASE"/>
</dbReference>
<keyword evidence="4" id="KW-0808">Transferase</keyword>
<keyword evidence="12" id="KW-1185">Reference proteome</keyword>
<dbReference type="InterPro" id="IPR035965">
    <property type="entry name" value="PAS-like_dom_sf"/>
</dbReference>
<name>A0ABT9BGS8_9BACT</name>
<keyword evidence="7" id="KW-0175">Coiled coil</keyword>
<gene>
    <name evidence="11" type="ORF">Q5H93_22240</name>
</gene>
<feature type="domain" description="CheR-type methyltransferase" evidence="10">
    <location>
        <begin position="251"/>
        <end position="499"/>
    </location>
</feature>
<dbReference type="InterPro" id="IPR000780">
    <property type="entry name" value="CheR_MeTrfase"/>
</dbReference>
<evidence type="ECO:0000259" key="10">
    <source>
        <dbReference type="PROSITE" id="PS50123"/>
    </source>
</evidence>
<dbReference type="SUPFAM" id="SSF47757">
    <property type="entry name" value="Chemotaxis receptor methyltransferase CheR, N-terminal domain"/>
    <property type="match status" value="1"/>
</dbReference>
<dbReference type="SUPFAM" id="SSF55785">
    <property type="entry name" value="PYP-like sensor domain (PAS domain)"/>
    <property type="match status" value="2"/>
</dbReference>
<feature type="active site" evidence="6">
    <location>
        <position position="172"/>
    </location>
</feature>
<evidence type="ECO:0000256" key="4">
    <source>
        <dbReference type="ARBA" id="ARBA00022679"/>
    </source>
</evidence>
<dbReference type="Gene3D" id="3.40.50.150">
    <property type="entry name" value="Vaccinia Virus protein VP39"/>
    <property type="match status" value="1"/>
</dbReference>
<reference evidence="11" key="1">
    <citation type="submission" date="2023-07" db="EMBL/GenBank/DDBJ databases">
        <authorList>
            <person name="Kim M.K."/>
        </authorList>
    </citation>
    <scope>NUCLEOTIDE SEQUENCE</scope>
    <source>
        <strain evidence="11">ASUV-10-1</strain>
    </source>
</reference>
<dbReference type="CDD" id="cd16434">
    <property type="entry name" value="CheB-CheR_fusion"/>
    <property type="match status" value="1"/>
</dbReference>
<dbReference type="PROSITE" id="PS50123">
    <property type="entry name" value="CHER"/>
    <property type="match status" value="1"/>
</dbReference>
<dbReference type="Pfam" id="PF01339">
    <property type="entry name" value="CheB_methylest"/>
    <property type="match status" value="1"/>
</dbReference>